<dbReference type="RefSeq" id="WP_103685730.1">
    <property type="nucleotide sequence ID" value="NZ_PQGG01000040.1"/>
</dbReference>
<dbReference type="InterPro" id="IPR013149">
    <property type="entry name" value="ADH-like_C"/>
</dbReference>
<proteinExistence type="inferred from homology"/>
<dbReference type="SUPFAM" id="SSF51735">
    <property type="entry name" value="NAD(P)-binding Rossmann-fold domains"/>
    <property type="match status" value="1"/>
</dbReference>
<evidence type="ECO:0000256" key="4">
    <source>
        <dbReference type="ARBA" id="ARBA00023002"/>
    </source>
</evidence>
<feature type="domain" description="Enoyl reductase (ER)" evidence="6">
    <location>
        <begin position="9"/>
        <end position="341"/>
    </location>
</feature>
<dbReference type="Pfam" id="PF08240">
    <property type="entry name" value="ADH_N"/>
    <property type="match status" value="1"/>
</dbReference>
<dbReference type="Pfam" id="PF00107">
    <property type="entry name" value="ADH_zinc_N"/>
    <property type="match status" value="1"/>
</dbReference>
<evidence type="ECO:0000256" key="5">
    <source>
        <dbReference type="RuleBase" id="RU361277"/>
    </source>
</evidence>
<dbReference type="Gene3D" id="3.90.180.10">
    <property type="entry name" value="Medium-chain alcohol dehydrogenases, catalytic domain"/>
    <property type="match status" value="1"/>
</dbReference>
<name>A0A2S4HBN8_9GAMM</name>
<evidence type="ECO:0000256" key="1">
    <source>
        <dbReference type="ARBA" id="ARBA00001947"/>
    </source>
</evidence>
<dbReference type="GO" id="GO:0008270">
    <property type="term" value="F:zinc ion binding"/>
    <property type="evidence" value="ECO:0007669"/>
    <property type="project" value="InterPro"/>
</dbReference>
<evidence type="ECO:0000256" key="2">
    <source>
        <dbReference type="ARBA" id="ARBA00022723"/>
    </source>
</evidence>
<dbReference type="SUPFAM" id="SSF50129">
    <property type="entry name" value="GroES-like"/>
    <property type="match status" value="1"/>
</dbReference>
<dbReference type="PROSITE" id="PS00065">
    <property type="entry name" value="D_2_HYDROXYACID_DH_1"/>
    <property type="match status" value="1"/>
</dbReference>
<organism evidence="7 8">
    <name type="scientific">Zhongshania marina</name>
    <dbReference type="NCBI Taxonomy" id="2304603"/>
    <lineage>
        <taxon>Bacteria</taxon>
        <taxon>Pseudomonadati</taxon>
        <taxon>Pseudomonadota</taxon>
        <taxon>Gammaproteobacteria</taxon>
        <taxon>Cellvibrionales</taxon>
        <taxon>Spongiibacteraceae</taxon>
        <taxon>Zhongshania</taxon>
    </lineage>
</organism>
<accession>A0A2S4HBN8</accession>
<dbReference type="InterPro" id="IPR036291">
    <property type="entry name" value="NAD(P)-bd_dom_sf"/>
</dbReference>
<comment type="caution">
    <text evidence="7">The sequence shown here is derived from an EMBL/GenBank/DDBJ whole genome shotgun (WGS) entry which is preliminary data.</text>
</comment>
<evidence type="ECO:0000259" key="6">
    <source>
        <dbReference type="SMART" id="SM00829"/>
    </source>
</evidence>
<keyword evidence="3 5" id="KW-0862">Zinc</keyword>
<reference evidence="7 8" key="1">
    <citation type="submission" date="2018-01" db="EMBL/GenBank/DDBJ databases">
        <authorList>
            <person name="Yu X.-D."/>
        </authorList>
    </citation>
    <scope>NUCLEOTIDE SEQUENCE [LARGE SCALE GENOMIC DNA]</scope>
    <source>
        <strain evidence="7 8">ZX-21</strain>
    </source>
</reference>
<evidence type="ECO:0000313" key="7">
    <source>
        <dbReference type="EMBL" id="POP51394.1"/>
    </source>
</evidence>
<dbReference type="GO" id="GO:0008106">
    <property type="term" value="F:alcohol dehydrogenase (NADP+) activity"/>
    <property type="evidence" value="ECO:0007669"/>
    <property type="project" value="UniProtKB-ARBA"/>
</dbReference>
<evidence type="ECO:0000256" key="3">
    <source>
        <dbReference type="ARBA" id="ARBA00022833"/>
    </source>
</evidence>
<dbReference type="Gene3D" id="3.40.50.720">
    <property type="entry name" value="NAD(P)-binding Rossmann-like Domain"/>
    <property type="match status" value="1"/>
</dbReference>
<keyword evidence="4" id="KW-0560">Oxidoreductase</keyword>
<gene>
    <name evidence="7" type="ORF">C0068_17310</name>
</gene>
<comment type="cofactor">
    <cofactor evidence="1 5">
        <name>Zn(2+)</name>
        <dbReference type="ChEBI" id="CHEBI:29105"/>
    </cofactor>
</comment>
<protein>
    <submittedName>
        <fullName evidence="7">Hydroxyacid dehydrogenase</fullName>
    </submittedName>
</protein>
<sequence length="350" mass="37971">MIKSQAYAASAADLPLAPFEFERREADSRDLVLELLYCGVCHSDIHYARNEWGYSRFPIVPGHEMIGRVSNVGSDVSGFKIGDLVGVGCIIDSCRHCEPCQDGEEHYCQKGVTMSYGSKERKDGSVISQGGYSTNYVIDADFALRIPDALDPKAVAPLLCAGITTWSPLRRWNIGPGMKVGVVGLGGLGHMALKFAHAFGAELTLFTTSESKAADAKKLGASHIVVSSDREAMKAARGFDFILDTVSAVHDINPYLSALKRNGTLCLVGLPDQQLAFKSSLVLSNKVISGSMIGGIQETQEMLDYCGKHNITADVELISIDDINDAFERVVKGDVKYRFVIDLATLKNQK</sequence>
<dbReference type="InterPro" id="IPR002328">
    <property type="entry name" value="ADH_Zn_CS"/>
</dbReference>
<dbReference type="InterPro" id="IPR020843">
    <property type="entry name" value="ER"/>
</dbReference>
<dbReference type="PANTHER" id="PTHR42683">
    <property type="entry name" value="ALDEHYDE REDUCTASE"/>
    <property type="match status" value="1"/>
</dbReference>
<dbReference type="SMART" id="SM00829">
    <property type="entry name" value="PKS_ER"/>
    <property type="match status" value="1"/>
</dbReference>
<keyword evidence="2 5" id="KW-0479">Metal-binding</keyword>
<dbReference type="InterPro" id="IPR013154">
    <property type="entry name" value="ADH-like_N"/>
</dbReference>
<dbReference type="FunFam" id="3.40.50.720:FF:000022">
    <property type="entry name" value="Cinnamyl alcohol dehydrogenase"/>
    <property type="match status" value="1"/>
</dbReference>
<comment type="similarity">
    <text evidence="5">Belongs to the zinc-containing alcohol dehydrogenase family.</text>
</comment>
<dbReference type="Proteomes" id="UP000237222">
    <property type="component" value="Unassembled WGS sequence"/>
</dbReference>
<dbReference type="PROSITE" id="PS00059">
    <property type="entry name" value="ADH_ZINC"/>
    <property type="match status" value="1"/>
</dbReference>
<dbReference type="InterPro" id="IPR011032">
    <property type="entry name" value="GroES-like_sf"/>
</dbReference>
<dbReference type="InterPro" id="IPR029752">
    <property type="entry name" value="D-isomer_DH_CS1"/>
</dbReference>
<dbReference type="InterPro" id="IPR047109">
    <property type="entry name" value="CAD-like"/>
</dbReference>
<evidence type="ECO:0000313" key="8">
    <source>
        <dbReference type="Proteomes" id="UP000237222"/>
    </source>
</evidence>
<dbReference type="EMBL" id="PQGG01000040">
    <property type="protein sequence ID" value="POP51394.1"/>
    <property type="molecule type" value="Genomic_DNA"/>
</dbReference>
<dbReference type="AlphaFoldDB" id="A0A2S4HBN8"/>
<dbReference type="CDD" id="cd05283">
    <property type="entry name" value="CAD1"/>
    <property type="match status" value="1"/>
</dbReference>